<accession>A0ABU7PKZ1</accession>
<dbReference type="RefSeq" id="WP_330800202.1">
    <property type="nucleotide sequence ID" value="NZ_JAZEWV010000046.1"/>
</dbReference>
<dbReference type="EMBL" id="JAZEWV010000046">
    <property type="protein sequence ID" value="MEE4546503.1"/>
    <property type="molecule type" value="Genomic_DNA"/>
</dbReference>
<dbReference type="Proteomes" id="UP001344658">
    <property type="component" value="Unassembled WGS sequence"/>
</dbReference>
<proteinExistence type="predicted"/>
<name>A0ABU7PKZ1_9ACTN</name>
<sequence>MTNLNLGITPPATARPARIRADRIRRDTLTRLAAALREDHEGHLQNALDALVQAVDNPLDVDGIAIDALVADIEDLADMGRADMALSPADLEQVADEAVHAVAIAAGSVVPLPRPQNRRAS</sequence>
<keyword evidence="2" id="KW-1185">Reference proteome</keyword>
<evidence type="ECO:0000313" key="2">
    <source>
        <dbReference type="Proteomes" id="UP001344658"/>
    </source>
</evidence>
<evidence type="ECO:0000313" key="1">
    <source>
        <dbReference type="EMBL" id="MEE4546503.1"/>
    </source>
</evidence>
<gene>
    <name evidence="1" type="ORF">V2S66_31625</name>
</gene>
<protein>
    <submittedName>
        <fullName evidence="1">Uncharacterized protein</fullName>
    </submittedName>
</protein>
<organism evidence="1 2">
    <name type="scientific">Actinacidiphila polyblastidii</name>
    <dbReference type="NCBI Taxonomy" id="3110430"/>
    <lineage>
        <taxon>Bacteria</taxon>
        <taxon>Bacillati</taxon>
        <taxon>Actinomycetota</taxon>
        <taxon>Actinomycetes</taxon>
        <taxon>Kitasatosporales</taxon>
        <taxon>Streptomycetaceae</taxon>
        <taxon>Actinacidiphila</taxon>
    </lineage>
</organism>
<comment type="caution">
    <text evidence="1">The sequence shown here is derived from an EMBL/GenBank/DDBJ whole genome shotgun (WGS) entry which is preliminary data.</text>
</comment>
<reference evidence="1 2" key="1">
    <citation type="submission" date="2023-12" db="EMBL/GenBank/DDBJ databases">
        <title>Streptomyces sp. V4-01.</title>
        <authorList>
            <person name="Somphong A."/>
            <person name="Phongsopitanun W."/>
        </authorList>
    </citation>
    <scope>NUCLEOTIDE SEQUENCE [LARGE SCALE GENOMIC DNA]</scope>
    <source>
        <strain evidence="1 2">V4-01</strain>
    </source>
</reference>